<dbReference type="Pfam" id="PF08245">
    <property type="entry name" value="Mur_ligase_M"/>
    <property type="match status" value="1"/>
</dbReference>
<dbReference type="Gene3D" id="3.40.1190.10">
    <property type="entry name" value="Mur-like, catalytic domain"/>
    <property type="match status" value="1"/>
</dbReference>
<feature type="domain" description="Mur ligase N-terminal catalytic" evidence="15">
    <location>
        <begin position="22"/>
        <end position="118"/>
    </location>
</feature>
<evidence type="ECO:0000256" key="13">
    <source>
        <dbReference type="ARBA" id="ARBA00047833"/>
    </source>
</evidence>
<evidence type="ECO:0000256" key="12">
    <source>
        <dbReference type="ARBA" id="ARBA00023316"/>
    </source>
</evidence>
<comment type="subcellular location">
    <subcellularLocation>
        <location evidence="1 14">Cytoplasm</location>
    </subcellularLocation>
</comment>
<dbReference type="Pfam" id="PF01225">
    <property type="entry name" value="Mur_ligase"/>
    <property type="match status" value="1"/>
</dbReference>
<keyword evidence="11 14" id="KW-0131">Cell cycle</keyword>
<comment type="function">
    <text evidence="14">Cell wall formation.</text>
</comment>
<dbReference type="OrthoDB" id="9804126at2"/>
<evidence type="ECO:0000256" key="1">
    <source>
        <dbReference type="ARBA" id="ARBA00004496"/>
    </source>
</evidence>
<protein>
    <recommendedName>
        <fullName evidence="3 14">UDP-N-acetylmuramate--L-alanine ligase</fullName>
        <ecNumber evidence="3 14">6.3.2.8</ecNumber>
    </recommendedName>
    <alternativeName>
        <fullName evidence="14">UDP-N-acetylmuramoyl-L-alanine synthetase</fullName>
    </alternativeName>
</protein>
<keyword evidence="9 14" id="KW-0133">Cell shape</keyword>
<evidence type="ECO:0000313" key="19">
    <source>
        <dbReference type="Proteomes" id="UP000321490"/>
    </source>
</evidence>
<dbReference type="InterPro" id="IPR004101">
    <property type="entry name" value="Mur_ligase_C"/>
</dbReference>
<dbReference type="SUPFAM" id="SSF51984">
    <property type="entry name" value="MurCD N-terminal domain"/>
    <property type="match status" value="1"/>
</dbReference>
<comment type="caution">
    <text evidence="18">The sequence shown here is derived from an EMBL/GenBank/DDBJ whole genome shotgun (WGS) entry which is preliminary data.</text>
</comment>
<comment type="similarity">
    <text evidence="14">Belongs to the MurCDEF family.</text>
</comment>
<proteinExistence type="inferred from homology"/>
<evidence type="ECO:0000256" key="9">
    <source>
        <dbReference type="ARBA" id="ARBA00022960"/>
    </source>
</evidence>
<dbReference type="PANTHER" id="PTHR43445:SF3">
    <property type="entry name" value="UDP-N-ACETYLMURAMATE--L-ALANINE LIGASE"/>
    <property type="match status" value="1"/>
</dbReference>
<dbReference type="Gene3D" id="3.90.190.20">
    <property type="entry name" value="Mur ligase, C-terminal domain"/>
    <property type="match status" value="1"/>
</dbReference>
<dbReference type="HAMAP" id="MF_00046">
    <property type="entry name" value="MurC"/>
    <property type="match status" value="1"/>
</dbReference>
<evidence type="ECO:0000259" key="15">
    <source>
        <dbReference type="Pfam" id="PF01225"/>
    </source>
</evidence>
<dbReference type="GO" id="GO:0005737">
    <property type="term" value="C:cytoplasm"/>
    <property type="evidence" value="ECO:0007669"/>
    <property type="project" value="UniProtKB-SubCell"/>
</dbReference>
<keyword evidence="6 14" id="KW-0132">Cell division</keyword>
<dbReference type="SUPFAM" id="SSF53623">
    <property type="entry name" value="MurD-like peptide ligases, catalytic domain"/>
    <property type="match status" value="1"/>
</dbReference>
<gene>
    <name evidence="14" type="primary">murC</name>
    <name evidence="18" type="ORF">JD78_00898</name>
</gene>
<dbReference type="GO" id="GO:0008360">
    <property type="term" value="P:regulation of cell shape"/>
    <property type="evidence" value="ECO:0007669"/>
    <property type="project" value="UniProtKB-KW"/>
</dbReference>
<evidence type="ECO:0000313" key="18">
    <source>
        <dbReference type="EMBL" id="TWH72387.1"/>
    </source>
</evidence>
<keyword evidence="10 14" id="KW-0573">Peptidoglycan synthesis</keyword>
<dbReference type="SUPFAM" id="SSF53244">
    <property type="entry name" value="MurD-like peptide ligases, peptide-binding domain"/>
    <property type="match status" value="1"/>
</dbReference>
<feature type="domain" description="Mur ligase central" evidence="17">
    <location>
        <begin position="124"/>
        <end position="309"/>
    </location>
</feature>
<organism evidence="18 19">
    <name type="scientific">Modestobacter roseus</name>
    <dbReference type="NCBI Taxonomy" id="1181884"/>
    <lineage>
        <taxon>Bacteria</taxon>
        <taxon>Bacillati</taxon>
        <taxon>Actinomycetota</taxon>
        <taxon>Actinomycetes</taxon>
        <taxon>Geodermatophilales</taxon>
        <taxon>Geodermatophilaceae</taxon>
        <taxon>Modestobacter</taxon>
    </lineage>
</organism>
<accession>A0A562IMZ6</accession>
<dbReference type="InterPro" id="IPR036565">
    <property type="entry name" value="Mur-like_cat_sf"/>
</dbReference>
<dbReference type="InterPro" id="IPR005758">
    <property type="entry name" value="UDP-N-AcMur_Ala_ligase_MurC"/>
</dbReference>
<name>A0A562IMZ6_9ACTN</name>
<feature type="domain" description="Mur ligase C-terminal" evidence="16">
    <location>
        <begin position="332"/>
        <end position="462"/>
    </location>
</feature>
<dbReference type="GO" id="GO:0008763">
    <property type="term" value="F:UDP-N-acetylmuramate-L-alanine ligase activity"/>
    <property type="evidence" value="ECO:0007669"/>
    <property type="project" value="UniProtKB-UniRule"/>
</dbReference>
<dbReference type="RefSeq" id="WP_153362086.1">
    <property type="nucleotide sequence ID" value="NZ_ML762527.1"/>
</dbReference>
<dbReference type="GO" id="GO:0009252">
    <property type="term" value="P:peptidoglycan biosynthetic process"/>
    <property type="evidence" value="ECO:0007669"/>
    <property type="project" value="UniProtKB-UniRule"/>
</dbReference>
<keyword evidence="5 14" id="KW-0436">Ligase</keyword>
<dbReference type="InterPro" id="IPR000713">
    <property type="entry name" value="Mur_ligase_N"/>
</dbReference>
<dbReference type="NCBIfam" id="TIGR01082">
    <property type="entry name" value="murC"/>
    <property type="match status" value="1"/>
</dbReference>
<dbReference type="InterPro" id="IPR013221">
    <property type="entry name" value="Mur_ligase_cen"/>
</dbReference>
<evidence type="ECO:0000256" key="4">
    <source>
        <dbReference type="ARBA" id="ARBA00022490"/>
    </source>
</evidence>
<dbReference type="GO" id="GO:0005524">
    <property type="term" value="F:ATP binding"/>
    <property type="evidence" value="ECO:0007669"/>
    <property type="project" value="UniProtKB-UniRule"/>
</dbReference>
<dbReference type="EC" id="6.3.2.8" evidence="3 14"/>
<dbReference type="GO" id="GO:0071555">
    <property type="term" value="P:cell wall organization"/>
    <property type="evidence" value="ECO:0007669"/>
    <property type="project" value="UniProtKB-KW"/>
</dbReference>
<keyword evidence="7 14" id="KW-0547">Nucleotide-binding</keyword>
<evidence type="ECO:0000256" key="5">
    <source>
        <dbReference type="ARBA" id="ARBA00022598"/>
    </source>
</evidence>
<sequence>MSAADVAAWREPIPALADLGAVHFVGIGGAGMSGIARIMLARGLEVSGSDRRDSPALRALAALGARVEVGHHAAHLGDAATVVVSTAIRPDNPELVAARERGLRVVPRAVALAAVMTGRRSVAVAGTHGKTSTTSMLTVAVQACGVDASFAIGGTLNESGSNAHAGEGDVFVAEADESDRSFLLLAPRAAIVTNVEADHLDNYGDLAAVETAFDTFVRTVPADGFLVLCADDPGAARLARVAGGSAGGASARVRTYGQGEDADLRLTDLRVGPDGTRYTAVLDGRVLGEVHLQLPGEHMALNSAAALLAGLELGLPAAGLIGGLGRFGGVHRRFELKGTVAGVRVYDDYAHHPTEVAAQLRAARAVTGSGRLLVLFQPHLYSRTAEFAVGFGTALGLADEVVVMDIYGAREDPVPGVTGALVAQAVPLPAGRVAFEPSWSAAAPAMAERARPGDLVVTMGAGDVSMVGPEILAAIAGPEPGTEETAAPVAPR</sequence>
<comment type="catalytic activity">
    <reaction evidence="13 14">
        <text>UDP-N-acetyl-alpha-D-muramate + L-alanine + ATP = UDP-N-acetyl-alpha-D-muramoyl-L-alanine + ADP + phosphate + H(+)</text>
        <dbReference type="Rhea" id="RHEA:23372"/>
        <dbReference type="ChEBI" id="CHEBI:15378"/>
        <dbReference type="ChEBI" id="CHEBI:30616"/>
        <dbReference type="ChEBI" id="CHEBI:43474"/>
        <dbReference type="ChEBI" id="CHEBI:57972"/>
        <dbReference type="ChEBI" id="CHEBI:70757"/>
        <dbReference type="ChEBI" id="CHEBI:83898"/>
        <dbReference type="ChEBI" id="CHEBI:456216"/>
        <dbReference type="EC" id="6.3.2.8"/>
    </reaction>
</comment>
<evidence type="ECO:0000256" key="10">
    <source>
        <dbReference type="ARBA" id="ARBA00022984"/>
    </source>
</evidence>
<evidence type="ECO:0000256" key="2">
    <source>
        <dbReference type="ARBA" id="ARBA00004752"/>
    </source>
</evidence>
<feature type="binding site" evidence="14">
    <location>
        <begin position="126"/>
        <end position="132"/>
    </location>
    <ligand>
        <name>ATP</name>
        <dbReference type="ChEBI" id="CHEBI:30616"/>
    </ligand>
</feature>
<dbReference type="InterPro" id="IPR050061">
    <property type="entry name" value="MurCDEF_pg_biosynth"/>
</dbReference>
<evidence type="ECO:0000256" key="7">
    <source>
        <dbReference type="ARBA" id="ARBA00022741"/>
    </source>
</evidence>
<evidence type="ECO:0000256" key="8">
    <source>
        <dbReference type="ARBA" id="ARBA00022840"/>
    </source>
</evidence>
<dbReference type="Proteomes" id="UP000321490">
    <property type="component" value="Unassembled WGS sequence"/>
</dbReference>
<dbReference type="AlphaFoldDB" id="A0A562IMZ6"/>
<comment type="pathway">
    <text evidence="2 14">Cell wall biogenesis; peptidoglycan biosynthesis.</text>
</comment>
<evidence type="ECO:0000259" key="17">
    <source>
        <dbReference type="Pfam" id="PF08245"/>
    </source>
</evidence>
<evidence type="ECO:0000256" key="6">
    <source>
        <dbReference type="ARBA" id="ARBA00022618"/>
    </source>
</evidence>
<dbReference type="PANTHER" id="PTHR43445">
    <property type="entry name" value="UDP-N-ACETYLMURAMATE--L-ALANINE LIGASE-RELATED"/>
    <property type="match status" value="1"/>
</dbReference>
<keyword evidence="8 14" id="KW-0067">ATP-binding</keyword>
<dbReference type="InterPro" id="IPR036615">
    <property type="entry name" value="Mur_ligase_C_dom_sf"/>
</dbReference>
<dbReference type="EMBL" id="VLKF01000001">
    <property type="protein sequence ID" value="TWH72387.1"/>
    <property type="molecule type" value="Genomic_DNA"/>
</dbReference>
<keyword evidence="19" id="KW-1185">Reference proteome</keyword>
<evidence type="ECO:0000256" key="14">
    <source>
        <dbReference type="HAMAP-Rule" id="MF_00046"/>
    </source>
</evidence>
<dbReference type="Pfam" id="PF02875">
    <property type="entry name" value="Mur_ligase_C"/>
    <property type="match status" value="1"/>
</dbReference>
<evidence type="ECO:0000259" key="16">
    <source>
        <dbReference type="Pfam" id="PF02875"/>
    </source>
</evidence>
<dbReference type="UniPathway" id="UPA00219"/>
<reference evidence="18 19" key="1">
    <citation type="submission" date="2019-07" db="EMBL/GenBank/DDBJ databases">
        <title>R&amp;d 2014.</title>
        <authorList>
            <person name="Klenk H.-P."/>
        </authorList>
    </citation>
    <scope>NUCLEOTIDE SEQUENCE [LARGE SCALE GENOMIC DNA]</scope>
    <source>
        <strain evidence="18 19">DSM 45764</strain>
    </source>
</reference>
<dbReference type="Gene3D" id="3.40.50.720">
    <property type="entry name" value="NAD(P)-binding Rossmann-like Domain"/>
    <property type="match status" value="1"/>
</dbReference>
<evidence type="ECO:0000256" key="11">
    <source>
        <dbReference type="ARBA" id="ARBA00023306"/>
    </source>
</evidence>
<keyword evidence="12 14" id="KW-0961">Cell wall biogenesis/degradation</keyword>
<keyword evidence="4 14" id="KW-0963">Cytoplasm</keyword>
<dbReference type="GO" id="GO:0051301">
    <property type="term" value="P:cell division"/>
    <property type="evidence" value="ECO:0007669"/>
    <property type="project" value="UniProtKB-KW"/>
</dbReference>
<evidence type="ECO:0000256" key="3">
    <source>
        <dbReference type="ARBA" id="ARBA00012211"/>
    </source>
</evidence>